<keyword evidence="2" id="KW-1185">Reference proteome</keyword>
<reference evidence="1 2" key="1">
    <citation type="journal article" date="2007" name="Nature">
        <title>Evolution of genes and genomes on the Drosophila phylogeny.</title>
        <authorList>
            <consortium name="Drosophila 12 Genomes Consortium"/>
            <person name="Clark A.G."/>
            <person name="Eisen M.B."/>
            <person name="Smith D.R."/>
            <person name="Bergman C.M."/>
            <person name="Oliver B."/>
            <person name="Markow T.A."/>
            <person name="Kaufman T.C."/>
            <person name="Kellis M."/>
            <person name="Gelbart W."/>
            <person name="Iyer V.N."/>
            <person name="Pollard D.A."/>
            <person name="Sackton T.B."/>
            <person name="Larracuente A.M."/>
            <person name="Singh N.D."/>
            <person name="Abad J.P."/>
            <person name="Abt D.N."/>
            <person name="Adryan B."/>
            <person name="Aguade M."/>
            <person name="Akashi H."/>
            <person name="Anderson W.W."/>
            <person name="Aquadro C.F."/>
            <person name="Ardell D.H."/>
            <person name="Arguello R."/>
            <person name="Artieri C.G."/>
            <person name="Barbash D.A."/>
            <person name="Barker D."/>
            <person name="Barsanti P."/>
            <person name="Batterham P."/>
            <person name="Batzoglou S."/>
            <person name="Begun D."/>
            <person name="Bhutkar A."/>
            <person name="Blanco E."/>
            <person name="Bosak S.A."/>
            <person name="Bradley R.K."/>
            <person name="Brand A.D."/>
            <person name="Brent M.R."/>
            <person name="Brooks A.N."/>
            <person name="Brown R.H."/>
            <person name="Butlin R.K."/>
            <person name="Caggese C."/>
            <person name="Calvi B.R."/>
            <person name="Bernardo de Carvalho A."/>
            <person name="Caspi A."/>
            <person name="Castrezana S."/>
            <person name="Celniker S.E."/>
            <person name="Chang J.L."/>
            <person name="Chapple C."/>
            <person name="Chatterji S."/>
            <person name="Chinwalla A."/>
            <person name="Civetta A."/>
            <person name="Clifton S.W."/>
            <person name="Comeron J.M."/>
            <person name="Costello J.C."/>
            <person name="Coyne J.A."/>
            <person name="Daub J."/>
            <person name="David R.G."/>
            <person name="Delcher A.L."/>
            <person name="Delehaunty K."/>
            <person name="Do C.B."/>
            <person name="Ebling H."/>
            <person name="Edwards K."/>
            <person name="Eickbush T."/>
            <person name="Evans J.D."/>
            <person name="Filipski A."/>
            <person name="Findeiss S."/>
            <person name="Freyhult E."/>
            <person name="Fulton L."/>
            <person name="Fulton R."/>
            <person name="Garcia A.C."/>
            <person name="Gardiner A."/>
            <person name="Garfield D.A."/>
            <person name="Garvin B.E."/>
            <person name="Gibson G."/>
            <person name="Gilbert D."/>
            <person name="Gnerre S."/>
            <person name="Godfrey J."/>
            <person name="Good R."/>
            <person name="Gotea V."/>
            <person name="Gravely B."/>
            <person name="Greenberg A.J."/>
            <person name="Griffiths-Jones S."/>
            <person name="Gross S."/>
            <person name="Guigo R."/>
            <person name="Gustafson E.A."/>
            <person name="Haerty W."/>
            <person name="Hahn M.W."/>
            <person name="Halligan D.L."/>
            <person name="Halpern A.L."/>
            <person name="Halter G.M."/>
            <person name="Han M.V."/>
            <person name="Heger A."/>
            <person name="Hillier L."/>
            <person name="Hinrichs A.S."/>
            <person name="Holmes I."/>
            <person name="Hoskins R.A."/>
            <person name="Hubisz M.J."/>
            <person name="Hultmark D."/>
            <person name="Huntley M.A."/>
            <person name="Jaffe D.B."/>
            <person name="Jagadeeshan S."/>
            <person name="Jeck W.R."/>
            <person name="Johnson J."/>
            <person name="Jones C.D."/>
            <person name="Jordan W.C."/>
            <person name="Karpen G.H."/>
            <person name="Kataoka E."/>
            <person name="Keightley P.D."/>
            <person name="Kheradpour P."/>
            <person name="Kirkness E.F."/>
            <person name="Koerich L.B."/>
            <person name="Kristiansen K."/>
            <person name="Kudrna D."/>
            <person name="Kulathinal R.J."/>
            <person name="Kumar S."/>
            <person name="Kwok R."/>
            <person name="Lander E."/>
            <person name="Langley C.H."/>
            <person name="Lapoint R."/>
            <person name="Lazzaro B.P."/>
            <person name="Lee S.J."/>
            <person name="Levesque L."/>
            <person name="Li R."/>
            <person name="Lin C.F."/>
            <person name="Lin M.F."/>
            <person name="Lindblad-Toh K."/>
            <person name="Llopart A."/>
            <person name="Long M."/>
            <person name="Low L."/>
            <person name="Lozovsky E."/>
            <person name="Lu J."/>
            <person name="Luo M."/>
            <person name="Machado C.A."/>
            <person name="Makalowski W."/>
            <person name="Marzo M."/>
            <person name="Matsuda M."/>
            <person name="Matzkin L."/>
            <person name="McAllister B."/>
            <person name="McBride C.S."/>
            <person name="McKernan B."/>
            <person name="McKernan K."/>
            <person name="Mendez-Lago M."/>
            <person name="Minx P."/>
            <person name="Mollenhauer M.U."/>
            <person name="Montooth K."/>
            <person name="Mount S.M."/>
            <person name="Mu X."/>
            <person name="Myers E."/>
            <person name="Negre B."/>
            <person name="Newfeld S."/>
            <person name="Nielsen R."/>
            <person name="Noor M.A."/>
            <person name="O'Grady P."/>
            <person name="Pachter L."/>
            <person name="Papaceit M."/>
            <person name="Parisi M.J."/>
            <person name="Parisi M."/>
            <person name="Parts L."/>
            <person name="Pedersen J.S."/>
            <person name="Pesole G."/>
            <person name="Phillippy A.M."/>
            <person name="Ponting C.P."/>
            <person name="Pop M."/>
            <person name="Porcelli D."/>
            <person name="Powell J.R."/>
            <person name="Prohaska S."/>
            <person name="Pruitt K."/>
            <person name="Puig M."/>
            <person name="Quesneville H."/>
            <person name="Ram K.R."/>
            <person name="Rand D."/>
            <person name="Rasmussen M.D."/>
            <person name="Reed L.K."/>
            <person name="Reenan R."/>
            <person name="Reily A."/>
            <person name="Remington K.A."/>
            <person name="Rieger T.T."/>
            <person name="Ritchie M.G."/>
            <person name="Robin C."/>
            <person name="Rogers Y.H."/>
            <person name="Rohde C."/>
            <person name="Rozas J."/>
            <person name="Rubenfield M.J."/>
            <person name="Ruiz A."/>
            <person name="Russo S."/>
            <person name="Salzberg S.L."/>
            <person name="Sanchez-Gracia A."/>
            <person name="Saranga D.J."/>
            <person name="Sato H."/>
            <person name="Schaeffer S.W."/>
            <person name="Schatz M.C."/>
            <person name="Schlenke T."/>
            <person name="Schwartz R."/>
            <person name="Segarra C."/>
            <person name="Singh R.S."/>
            <person name="Sirot L."/>
            <person name="Sirota M."/>
            <person name="Sisneros N.B."/>
            <person name="Smith C.D."/>
            <person name="Smith T.F."/>
            <person name="Spieth J."/>
            <person name="Stage D.E."/>
            <person name="Stark A."/>
            <person name="Stephan W."/>
            <person name="Strausberg R.L."/>
            <person name="Strempel S."/>
            <person name="Sturgill D."/>
            <person name="Sutton G."/>
            <person name="Sutton G.G."/>
            <person name="Tao W."/>
            <person name="Teichmann S."/>
            <person name="Tobari Y.N."/>
            <person name="Tomimura Y."/>
            <person name="Tsolas J.M."/>
            <person name="Valente V.L."/>
            <person name="Venter E."/>
            <person name="Venter J.C."/>
            <person name="Vicario S."/>
            <person name="Vieira F.G."/>
            <person name="Vilella A.J."/>
            <person name="Villasante A."/>
            <person name="Walenz B."/>
            <person name="Wang J."/>
            <person name="Wasserman M."/>
            <person name="Watts T."/>
            <person name="Wilson D."/>
            <person name="Wilson R.K."/>
            <person name="Wing R.A."/>
            <person name="Wolfner M.F."/>
            <person name="Wong A."/>
            <person name="Wong G.K."/>
            <person name="Wu C.I."/>
            <person name="Wu G."/>
            <person name="Yamamoto D."/>
            <person name="Yang H.P."/>
            <person name="Yang S.P."/>
            <person name="Yorke J.A."/>
            <person name="Yoshida K."/>
            <person name="Zdobnov E."/>
            <person name="Zhang P."/>
            <person name="Zhang Y."/>
            <person name="Zimin A.V."/>
            <person name="Baldwin J."/>
            <person name="Abdouelleil A."/>
            <person name="Abdulkadir J."/>
            <person name="Abebe A."/>
            <person name="Abera B."/>
            <person name="Abreu J."/>
            <person name="Acer S.C."/>
            <person name="Aftuck L."/>
            <person name="Alexander A."/>
            <person name="An P."/>
            <person name="Anderson E."/>
            <person name="Anderson S."/>
            <person name="Arachi H."/>
            <person name="Azer M."/>
            <person name="Bachantsang P."/>
            <person name="Barry A."/>
            <person name="Bayul T."/>
            <person name="Berlin A."/>
            <person name="Bessette D."/>
            <person name="Bloom T."/>
            <person name="Blye J."/>
            <person name="Boguslavskiy L."/>
            <person name="Bonnet C."/>
            <person name="Boukhgalter B."/>
            <person name="Bourzgui I."/>
            <person name="Brown A."/>
            <person name="Cahill P."/>
            <person name="Channer S."/>
            <person name="Cheshatsang Y."/>
            <person name="Chuda L."/>
            <person name="Citroen M."/>
            <person name="Collymore A."/>
            <person name="Cooke P."/>
            <person name="Costello M."/>
            <person name="D'Aco K."/>
            <person name="Daza R."/>
            <person name="De Haan G."/>
            <person name="DeGray S."/>
            <person name="DeMaso C."/>
            <person name="Dhargay N."/>
            <person name="Dooley K."/>
            <person name="Dooley E."/>
            <person name="Doricent M."/>
            <person name="Dorje P."/>
            <person name="Dorjee K."/>
            <person name="Dupes A."/>
            <person name="Elong R."/>
            <person name="Falk J."/>
            <person name="Farina A."/>
            <person name="Faro S."/>
            <person name="Ferguson D."/>
            <person name="Fisher S."/>
            <person name="Foley C.D."/>
            <person name="Franke A."/>
            <person name="Friedrich D."/>
            <person name="Gadbois L."/>
            <person name="Gearin G."/>
            <person name="Gearin C.R."/>
            <person name="Giannoukos G."/>
            <person name="Goode T."/>
            <person name="Graham J."/>
            <person name="Grandbois E."/>
            <person name="Grewal S."/>
            <person name="Gyaltsen K."/>
            <person name="Hafez N."/>
            <person name="Hagos B."/>
            <person name="Hall J."/>
            <person name="Henson C."/>
            <person name="Hollinger A."/>
            <person name="Honan T."/>
            <person name="Huard M.D."/>
            <person name="Hughes L."/>
            <person name="Hurhula B."/>
            <person name="Husby M.E."/>
            <person name="Kamat A."/>
            <person name="Kanga B."/>
            <person name="Kashin S."/>
            <person name="Khazanovich D."/>
            <person name="Kisner P."/>
            <person name="Lance K."/>
            <person name="Lara M."/>
            <person name="Lee W."/>
            <person name="Lennon N."/>
            <person name="Letendre F."/>
            <person name="LeVine R."/>
            <person name="Lipovsky A."/>
            <person name="Liu X."/>
            <person name="Liu J."/>
            <person name="Liu S."/>
            <person name="Lokyitsang T."/>
            <person name="Lokyitsang Y."/>
            <person name="Lubonja R."/>
            <person name="Lui A."/>
            <person name="MacDonald P."/>
            <person name="Magnisalis V."/>
            <person name="Maru K."/>
            <person name="Matthews C."/>
            <person name="McCusker W."/>
            <person name="McDonough S."/>
            <person name="Mehta T."/>
            <person name="Meldrim J."/>
            <person name="Meneus L."/>
            <person name="Mihai O."/>
            <person name="Mihalev A."/>
            <person name="Mihova T."/>
            <person name="Mittelman R."/>
            <person name="Mlenga V."/>
            <person name="Montmayeur A."/>
            <person name="Mulrain L."/>
            <person name="Navidi A."/>
            <person name="Naylor J."/>
            <person name="Negash T."/>
            <person name="Nguyen T."/>
            <person name="Nguyen N."/>
            <person name="Nicol R."/>
            <person name="Norbu C."/>
            <person name="Norbu N."/>
            <person name="Novod N."/>
            <person name="O'Neill B."/>
            <person name="Osman S."/>
            <person name="Markiewicz E."/>
            <person name="Oyono O.L."/>
            <person name="Patti C."/>
            <person name="Phunkhang P."/>
            <person name="Pierre F."/>
            <person name="Priest M."/>
            <person name="Raghuraman S."/>
            <person name="Rege F."/>
            <person name="Reyes R."/>
            <person name="Rise C."/>
            <person name="Rogov P."/>
            <person name="Ross K."/>
            <person name="Ryan E."/>
            <person name="Settipalli S."/>
            <person name="Shea T."/>
            <person name="Sherpa N."/>
            <person name="Shi L."/>
            <person name="Shih D."/>
            <person name="Sparrow T."/>
            <person name="Spaulding J."/>
            <person name="Stalker J."/>
            <person name="Stange-Thomann N."/>
            <person name="Stavropoulos S."/>
            <person name="Stone C."/>
            <person name="Strader C."/>
            <person name="Tesfaye S."/>
            <person name="Thomson T."/>
            <person name="Thoulutsang Y."/>
            <person name="Thoulutsang D."/>
            <person name="Topham K."/>
            <person name="Topping I."/>
            <person name="Tsamla T."/>
            <person name="Vassiliev H."/>
            <person name="Vo A."/>
            <person name="Wangchuk T."/>
            <person name="Wangdi T."/>
            <person name="Weiand M."/>
            <person name="Wilkinson J."/>
            <person name="Wilson A."/>
            <person name="Yadav S."/>
            <person name="Young G."/>
            <person name="Yu Q."/>
            <person name="Zembek L."/>
            <person name="Zhong D."/>
            <person name="Zimmer A."/>
            <person name="Zwirko Z."/>
            <person name="Jaffe D.B."/>
            <person name="Alvarez P."/>
            <person name="Brockman W."/>
            <person name="Butler J."/>
            <person name="Chin C."/>
            <person name="Gnerre S."/>
            <person name="Grabherr M."/>
            <person name="Kleber M."/>
            <person name="Mauceli E."/>
            <person name="MacCallum I."/>
        </authorList>
    </citation>
    <scope>NUCLEOTIDE SEQUENCE [LARGE SCALE GENOMIC DNA]</scope>
    <source>
        <strain evidence="2">MSH-3 / Tucson 14011-0111.49</strain>
    </source>
</reference>
<dbReference type="EMBL" id="CH480813">
    <property type="protein sequence ID" value="EDW38764.1"/>
    <property type="molecule type" value="Genomic_DNA"/>
</dbReference>
<dbReference type="HOGENOM" id="CLU_2415610_0_0_1"/>
<evidence type="ECO:0000313" key="1">
    <source>
        <dbReference type="EMBL" id="EDW38764.1"/>
    </source>
</evidence>
<gene>
    <name evidence="1" type="primary">Dper\GL13051</name>
    <name evidence="1" type="ORF">Dper_GL13051</name>
</gene>
<protein>
    <submittedName>
        <fullName evidence="1">GL13051</fullName>
    </submittedName>
</protein>
<name>B4HDQ5_DROPE</name>
<evidence type="ECO:0000313" key="2">
    <source>
        <dbReference type="Proteomes" id="UP000008744"/>
    </source>
</evidence>
<proteinExistence type="predicted"/>
<accession>B4HDQ5</accession>
<dbReference type="Proteomes" id="UP000008744">
    <property type="component" value="Unassembled WGS sequence"/>
</dbReference>
<organism evidence="2">
    <name type="scientific">Drosophila persimilis</name>
    <name type="common">Fruit fly</name>
    <dbReference type="NCBI Taxonomy" id="7234"/>
    <lineage>
        <taxon>Eukaryota</taxon>
        <taxon>Metazoa</taxon>
        <taxon>Ecdysozoa</taxon>
        <taxon>Arthropoda</taxon>
        <taxon>Hexapoda</taxon>
        <taxon>Insecta</taxon>
        <taxon>Pterygota</taxon>
        <taxon>Neoptera</taxon>
        <taxon>Endopterygota</taxon>
        <taxon>Diptera</taxon>
        <taxon>Brachycera</taxon>
        <taxon>Muscomorpha</taxon>
        <taxon>Ephydroidea</taxon>
        <taxon>Drosophilidae</taxon>
        <taxon>Drosophila</taxon>
        <taxon>Sophophora</taxon>
    </lineage>
</organism>
<sequence length="92" mass="10436">MSKASWQLVCITSTCRQARTRTRRRRRMTPEDWQFNDSELVSQTAEAHVSLVASPPVASQGRPQGHCTQETLISFTDPMRGTIKINDSTRTE</sequence>
<dbReference type="AlphaFoldDB" id="B4HDQ5"/>